<proteinExistence type="predicted"/>
<dbReference type="Pfam" id="PF14595">
    <property type="entry name" value="Thioredoxin_9"/>
    <property type="match status" value="1"/>
</dbReference>
<accession>A0ABV5CFP2</accession>
<sequence length="188" mass="22119">MTFKEYFSDFEKVVNTPVDEQVAPYDNPDYIDYTKLNWSRMNRWLKKNQLTEEFKNVIQQIDTPQQWIVITEPWCGDAAHSVPFIELASRQNPLIKVSYELRDSEPFRINEYLTNGSKSIPKLIVRDAEGKDLGTWGPRPKACQDIYERLTAENADFERTKTEIQHWYNSNKGEDIQAELSALFRSFK</sequence>
<dbReference type="RefSeq" id="WP_375557742.1">
    <property type="nucleotide sequence ID" value="NZ_JBBVGT010000002.1"/>
</dbReference>
<reference evidence="1 2" key="1">
    <citation type="submission" date="2024-04" db="EMBL/GenBank/DDBJ databases">
        <title>Albibacterium profundi sp. nov., isolated from sediment of the Challenger Deep of Mariana Trench.</title>
        <authorList>
            <person name="Wang Y."/>
        </authorList>
    </citation>
    <scope>NUCLEOTIDE SEQUENCE [LARGE SCALE GENOMIC DNA]</scope>
    <source>
        <strain evidence="1 2">RHL897</strain>
    </source>
</reference>
<protein>
    <submittedName>
        <fullName evidence="1">Thioredoxin family protein</fullName>
    </submittedName>
</protein>
<gene>
    <name evidence="1" type="ORF">WKR92_10255</name>
</gene>
<dbReference type="Gene3D" id="3.40.30.10">
    <property type="entry name" value="Glutaredoxin"/>
    <property type="match status" value="1"/>
</dbReference>
<organism evidence="1 2">
    <name type="scientific">Albibacterium profundi</name>
    <dbReference type="NCBI Taxonomy" id="3134906"/>
    <lineage>
        <taxon>Bacteria</taxon>
        <taxon>Pseudomonadati</taxon>
        <taxon>Bacteroidota</taxon>
        <taxon>Sphingobacteriia</taxon>
        <taxon>Sphingobacteriales</taxon>
        <taxon>Sphingobacteriaceae</taxon>
        <taxon>Albibacterium</taxon>
    </lineage>
</organism>
<dbReference type="EMBL" id="JBBVGT010000002">
    <property type="protein sequence ID" value="MFB5946215.1"/>
    <property type="molecule type" value="Genomic_DNA"/>
</dbReference>
<evidence type="ECO:0000313" key="1">
    <source>
        <dbReference type="EMBL" id="MFB5946215.1"/>
    </source>
</evidence>
<keyword evidence="2" id="KW-1185">Reference proteome</keyword>
<evidence type="ECO:0000313" key="2">
    <source>
        <dbReference type="Proteomes" id="UP001580928"/>
    </source>
</evidence>
<name>A0ABV5CFP2_9SPHI</name>
<dbReference type="Proteomes" id="UP001580928">
    <property type="component" value="Unassembled WGS sequence"/>
</dbReference>
<comment type="caution">
    <text evidence="1">The sequence shown here is derived from an EMBL/GenBank/DDBJ whole genome shotgun (WGS) entry which is preliminary data.</text>
</comment>